<dbReference type="EMBL" id="NKHD01000046">
    <property type="protein sequence ID" value="OXT05884.1"/>
    <property type="molecule type" value="Genomic_DNA"/>
</dbReference>
<feature type="transmembrane region" description="Helical" evidence="6">
    <location>
        <begin position="147"/>
        <end position="172"/>
    </location>
</feature>
<feature type="transmembrane region" description="Helical" evidence="6">
    <location>
        <begin position="192"/>
        <end position="210"/>
    </location>
</feature>
<evidence type="ECO:0000313" key="10">
    <source>
        <dbReference type="Proteomes" id="UP000214975"/>
    </source>
</evidence>
<protein>
    <submittedName>
        <fullName evidence="8 9">Cytochrome c biogenesis protein</fullName>
    </submittedName>
</protein>
<accession>A0A231VCH4</accession>
<dbReference type="InterPro" id="IPR003834">
    <property type="entry name" value="Cyt_c_assmbl_TM_dom"/>
</dbReference>
<evidence type="ECO:0000259" key="7">
    <source>
        <dbReference type="Pfam" id="PF02683"/>
    </source>
</evidence>
<dbReference type="InterPro" id="IPR051790">
    <property type="entry name" value="Cytochrome_c-biogenesis_DsbD"/>
</dbReference>
<reference evidence="8 10" key="1">
    <citation type="submission" date="2016-08" db="EMBL/GenBank/DDBJ databases">
        <title>A novel genetic cassette of butanologenic Thermoanaerobacterium thermosaccharolyticum that directly convert cellulose to butanol.</title>
        <authorList>
            <person name="Li T."/>
            <person name="He J."/>
        </authorList>
    </citation>
    <scope>NUCLEOTIDE SEQUENCE [LARGE SCALE GENOMIC DNA]</scope>
    <source>
        <strain evidence="8 10">TG57</strain>
    </source>
</reference>
<dbReference type="AlphaFoldDB" id="A0A231VCH4"/>
<dbReference type="RefSeq" id="WP_015311798.1">
    <property type="nucleotide sequence ID" value="NZ_CP016893.1"/>
</dbReference>
<evidence type="ECO:0000256" key="5">
    <source>
        <dbReference type="ARBA" id="ARBA00023136"/>
    </source>
</evidence>
<feature type="transmembrane region" description="Helical" evidence="6">
    <location>
        <begin position="77"/>
        <end position="96"/>
    </location>
</feature>
<keyword evidence="5 6" id="KW-0472">Membrane</keyword>
<dbReference type="Proteomes" id="UP000215301">
    <property type="component" value="Unassembled WGS sequence"/>
</dbReference>
<evidence type="ECO:0000256" key="6">
    <source>
        <dbReference type="SAM" id="Phobius"/>
    </source>
</evidence>
<dbReference type="Proteomes" id="UP000214975">
    <property type="component" value="Chromosome"/>
</dbReference>
<feature type="domain" description="Cytochrome C biogenesis protein transmembrane" evidence="7">
    <location>
        <begin position="3"/>
        <end position="204"/>
    </location>
</feature>
<dbReference type="PANTHER" id="PTHR31272:SF4">
    <property type="entry name" value="CYTOCHROME C-TYPE BIOGENESIS PROTEIN HI_1454-RELATED"/>
    <property type="match status" value="1"/>
</dbReference>
<reference evidence="9 11" key="2">
    <citation type="submission" date="2017-06" db="EMBL/GenBank/DDBJ databases">
        <title>Isolation and characterization of a thermophilic and butanogenic Thermoanaerobacterium thermosaccharolyticum M5 capable of efficient degradation of hemicellulose.</title>
        <authorList>
            <person name="Xin F."/>
            <person name="Jiang Y."/>
        </authorList>
    </citation>
    <scope>NUCLEOTIDE SEQUENCE [LARGE SCALE GENOMIC DNA]</scope>
    <source>
        <strain evidence="9 11">M5</strain>
    </source>
</reference>
<feature type="transmembrane region" description="Helical" evidence="6">
    <location>
        <begin position="116"/>
        <end position="141"/>
    </location>
</feature>
<keyword evidence="3 6" id="KW-0812">Transmembrane</keyword>
<dbReference type="EMBL" id="CP016893">
    <property type="protein sequence ID" value="AST58813.1"/>
    <property type="molecule type" value="Genomic_DNA"/>
</dbReference>
<evidence type="ECO:0000313" key="9">
    <source>
        <dbReference type="EMBL" id="OXT05884.1"/>
    </source>
</evidence>
<sequence>MSIFAAFMGGILSFFSPCILPLIPVYVTYIFGGKKKNFFNLFLFILGFSIVFILMGATASQLGKIFVSYKVLFRKASGIIILLFGLYMMGAIRPMFLNKEAKLNVSGMKEGYLSSFIFGITFAAGWTPCVGPILATILLYAGTTSTVSVGVILLFAYSLGVGLPFIVAAILIDRFKSFYKKINSIMPYIEKIGGLILIIFGILLYFNLIIRLESYINILG</sequence>
<evidence type="ECO:0000256" key="3">
    <source>
        <dbReference type="ARBA" id="ARBA00022692"/>
    </source>
</evidence>
<dbReference type="GO" id="GO:0017004">
    <property type="term" value="P:cytochrome complex assembly"/>
    <property type="evidence" value="ECO:0007669"/>
    <property type="project" value="InterPro"/>
</dbReference>
<name>A0A231VCH4_THETR</name>
<evidence type="ECO:0000313" key="8">
    <source>
        <dbReference type="EMBL" id="AST58813.1"/>
    </source>
</evidence>
<evidence type="ECO:0000313" key="11">
    <source>
        <dbReference type="Proteomes" id="UP000215301"/>
    </source>
</evidence>
<organism evidence="9 11">
    <name type="scientific">Thermoanaerobacterium thermosaccharolyticum</name>
    <name type="common">Clostridium thermosaccharolyticum</name>
    <dbReference type="NCBI Taxonomy" id="1517"/>
    <lineage>
        <taxon>Bacteria</taxon>
        <taxon>Bacillati</taxon>
        <taxon>Bacillota</taxon>
        <taxon>Clostridia</taxon>
        <taxon>Thermoanaerobacterales</taxon>
        <taxon>Thermoanaerobacteraceae</taxon>
        <taxon>Thermoanaerobacterium</taxon>
    </lineage>
</organism>
<evidence type="ECO:0000256" key="2">
    <source>
        <dbReference type="ARBA" id="ARBA00006143"/>
    </source>
</evidence>
<keyword evidence="4 6" id="KW-1133">Transmembrane helix</keyword>
<dbReference type="GO" id="GO:0016020">
    <property type="term" value="C:membrane"/>
    <property type="evidence" value="ECO:0007669"/>
    <property type="project" value="UniProtKB-SubCell"/>
</dbReference>
<evidence type="ECO:0000256" key="1">
    <source>
        <dbReference type="ARBA" id="ARBA00004141"/>
    </source>
</evidence>
<feature type="transmembrane region" description="Helical" evidence="6">
    <location>
        <begin position="38"/>
        <end position="57"/>
    </location>
</feature>
<proteinExistence type="inferred from homology"/>
<comment type="similarity">
    <text evidence="2">Belongs to the DsbD family.</text>
</comment>
<dbReference type="PANTHER" id="PTHR31272">
    <property type="entry name" value="CYTOCHROME C-TYPE BIOGENESIS PROTEIN HI_1454-RELATED"/>
    <property type="match status" value="1"/>
</dbReference>
<feature type="transmembrane region" description="Helical" evidence="6">
    <location>
        <begin position="6"/>
        <end position="31"/>
    </location>
</feature>
<gene>
    <name evidence="9" type="ORF">CE561_12105</name>
    <name evidence="8" type="ORF">Thert_03030</name>
</gene>
<comment type="subcellular location">
    <subcellularLocation>
        <location evidence="1">Membrane</location>
        <topology evidence="1">Multi-pass membrane protein</topology>
    </subcellularLocation>
</comment>
<dbReference type="Pfam" id="PF02683">
    <property type="entry name" value="DsbD_TM"/>
    <property type="match status" value="1"/>
</dbReference>
<evidence type="ECO:0000256" key="4">
    <source>
        <dbReference type="ARBA" id="ARBA00022989"/>
    </source>
</evidence>